<dbReference type="AlphaFoldDB" id="A0ABD0Z6S1"/>
<dbReference type="PRINTS" id="PR00722">
    <property type="entry name" value="CHYMOTRYPSIN"/>
</dbReference>
<evidence type="ECO:0000256" key="10">
    <source>
        <dbReference type="RuleBase" id="RU363034"/>
    </source>
</evidence>
<dbReference type="InterPro" id="IPR001254">
    <property type="entry name" value="Trypsin_dom"/>
</dbReference>
<dbReference type="EMBL" id="JBFDAA010000006">
    <property type="protein sequence ID" value="KAL1131783.1"/>
    <property type="molecule type" value="Genomic_DNA"/>
</dbReference>
<dbReference type="InterPro" id="IPR043504">
    <property type="entry name" value="Peptidase_S1_PA_chymotrypsin"/>
</dbReference>
<keyword evidence="4 10" id="KW-0378">Hydrolase</keyword>
<evidence type="ECO:0000256" key="3">
    <source>
        <dbReference type="ARBA" id="ARBA00022729"/>
    </source>
</evidence>
<dbReference type="SMART" id="SM00020">
    <property type="entry name" value="Tryp_SPc"/>
    <property type="match status" value="1"/>
</dbReference>
<evidence type="ECO:0000313" key="13">
    <source>
        <dbReference type="Proteomes" id="UP001558652"/>
    </source>
</evidence>
<dbReference type="EC" id="3.4.21.84" evidence="9"/>
<reference evidence="12 13" key="1">
    <citation type="submission" date="2024-07" db="EMBL/GenBank/DDBJ databases">
        <title>Chromosome-level genome assembly of the water stick insect Ranatra chinensis (Heteroptera: Nepidae).</title>
        <authorList>
            <person name="Liu X."/>
        </authorList>
    </citation>
    <scope>NUCLEOTIDE SEQUENCE [LARGE SCALE GENOMIC DNA]</scope>
    <source>
        <strain evidence="12">Cailab_2021Rc</strain>
        <tissue evidence="12">Muscle</tissue>
    </source>
</reference>
<keyword evidence="5" id="KW-0353">Hemolymph clotting</keyword>
<evidence type="ECO:0000256" key="1">
    <source>
        <dbReference type="ARBA" id="ARBA00022659"/>
    </source>
</evidence>
<dbReference type="GO" id="GO:0008236">
    <property type="term" value="F:serine-type peptidase activity"/>
    <property type="evidence" value="ECO:0007669"/>
    <property type="project" value="UniProtKB-KW"/>
</dbReference>
<dbReference type="InterPro" id="IPR033116">
    <property type="entry name" value="TRYPSIN_SER"/>
</dbReference>
<evidence type="ECO:0000256" key="8">
    <source>
        <dbReference type="ARBA" id="ARBA00052079"/>
    </source>
</evidence>
<dbReference type="InterPro" id="IPR018114">
    <property type="entry name" value="TRYPSIN_HIS"/>
</dbReference>
<dbReference type="PANTHER" id="PTHR24252">
    <property type="entry name" value="ACROSIN-RELATED"/>
    <property type="match status" value="1"/>
</dbReference>
<dbReference type="Gene3D" id="2.40.10.10">
    <property type="entry name" value="Trypsin-like serine proteases"/>
    <property type="match status" value="1"/>
</dbReference>
<comment type="catalytic activity">
    <reaction evidence="8">
        <text>Selective cleavage of 103-Arg-|-Ser-104 and 124-Ile-|-Ile-125 bonds in Limulus clotting factor B to form activated factor B. Cleavage of -Pro-Arg-|-Xaa- bonds in synthetic substrates.</text>
        <dbReference type="EC" id="3.4.21.84"/>
    </reaction>
</comment>
<evidence type="ECO:0000313" key="12">
    <source>
        <dbReference type="EMBL" id="KAL1131783.1"/>
    </source>
</evidence>
<dbReference type="SUPFAM" id="SSF50494">
    <property type="entry name" value="Trypsin-like serine proteases"/>
    <property type="match status" value="1"/>
</dbReference>
<dbReference type="Pfam" id="PF00089">
    <property type="entry name" value="Trypsin"/>
    <property type="match status" value="1"/>
</dbReference>
<dbReference type="PROSITE" id="PS00134">
    <property type="entry name" value="TRYPSIN_HIS"/>
    <property type="match status" value="1"/>
</dbReference>
<keyword evidence="7" id="KW-1015">Disulfide bond</keyword>
<keyword evidence="3" id="KW-0732">Signal</keyword>
<dbReference type="PROSITE" id="PS00135">
    <property type="entry name" value="TRYPSIN_SER"/>
    <property type="match status" value="1"/>
</dbReference>
<protein>
    <recommendedName>
        <fullName evidence="9">limulus clotting factor C</fullName>
        <ecNumber evidence="9">3.4.21.84</ecNumber>
    </recommendedName>
</protein>
<dbReference type="GO" id="GO:0006508">
    <property type="term" value="P:proteolysis"/>
    <property type="evidence" value="ECO:0007669"/>
    <property type="project" value="UniProtKB-KW"/>
</dbReference>
<dbReference type="PROSITE" id="PS50240">
    <property type="entry name" value="TRYPSIN_DOM"/>
    <property type="match status" value="1"/>
</dbReference>
<evidence type="ECO:0000259" key="11">
    <source>
        <dbReference type="PROSITE" id="PS50240"/>
    </source>
</evidence>
<evidence type="ECO:0000256" key="4">
    <source>
        <dbReference type="ARBA" id="ARBA00022801"/>
    </source>
</evidence>
<proteinExistence type="predicted"/>
<evidence type="ECO:0000256" key="5">
    <source>
        <dbReference type="ARBA" id="ARBA00022820"/>
    </source>
</evidence>
<organism evidence="12 13">
    <name type="scientific">Ranatra chinensis</name>
    <dbReference type="NCBI Taxonomy" id="642074"/>
    <lineage>
        <taxon>Eukaryota</taxon>
        <taxon>Metazoa</taxon>
        <taxon>Ecdysozoa</taxon>
        <taxon>Arthropoda</taxon>
        <taxon>Hexapoda</taxon>
        <taxon>Insecta</taxon>
        <taxon>Pterygota</taxon>
        <taxon>Neoptera</taxon>
        <taxon>Paraneoptera</taxon>
        <taxon>Hemiptera</taxon>
        <taxon>Heteroptera</taxon>
        <taxon>Panheteroptera</taxon>
        <taxon>Nepomorpha</taxon>
        <taxon>Nepidae</taxon>
        <taxon>Ranatrinae</taxon>
        <taxon>Ranatra</taxon>
    </lineage>
</organism>
<dbReference type="GO" id="GO:0042381">
    <property type="term" value="P:hemolymph coagulation"/>
    <property type="evidence" value="ECO:0007669"/>
    <property type="project" value="UniProtKB-KW"/>
</dbReference>
<evidence type="ECO:0000256" key="9">
    <source>
        <dbReference type="ARBA" id="ARBA00066707"/>
    </source>
</evidence>
<dbReference type="InterPro" id="IPR001314">
    <property type="entry name" value="Peptidase_S1A"/>
</dbReference>
<gene>
    <name evidence="12" type="ORF">AAG570_011396</name>
</gene>
<dbReference type="PANTHER" id="PTHR24252:SF7">
    <property type="entry name" value="HYALIN"/>
    <property type="match status" value="1"/>
</dbReference>
<comment type="caution">
    <text evidence="12">The sequence shown here is derived from an EMBL/GenBank/DDBJ whole genome shotgun (WGS) entry which is preliminary data.</text>
</comment>
<evidence type="ECO:0000256" key="6">
    <source>
        <dbReference type="ARBA" id="ARBA00022825"/>
    </source>
</evidence>
<dbReference type="CDD" id="cd00190">
    <property type="entry name" value="Tryp_SPc"/>
    <property type="match status" value="1"/>
</dbReference>
<evidence type="ECO:0000256" key="2">
    <source>
        <dbReference type="ARBA" id="ARBA00022670"/>
    </source>
</evidence>
<feature type="domain" description="Peptidase S1" evidence="11">
    <location>
        <begin position="1"/>
        <end position="225"/>
    </location>
</feature>
<evidence type="ECO:0000256" key="7">
    <source>
        <dbReference type="ARBA" id="ARBA00023157"/>
    </source>
</evidence>
<name>A0ABD0Z6S1_9HEMI</name>
<dbReference type="FunFam" id="2.40.10.10:FF:000120">
    <property type="entry name" value="Putative serine protease"/>
    <property type="match status" value="1"/>
</dbReference>
<keyword evidence="6 10" id="KW-0720">Serine protease</keyword>
<sequence length="230" mass="25242">MVSVQLSSASLPRHICGGSIVSSYWVLTAAHCVHNVRPDSLTVVAGDHNLYNVEGNEQRVKVTKVVTSGYLEDSFGRDIALLQVKPRIVLDGATTAPICLPQQGQVFQTGSEGILAGWGRLNEDGSLPEALRHVSLPLVDKNLCDANYTKVGYSRFLHRCQICTAAFKNMDSCQGDSGGPLVCDQVGRYFLCGIVSWGVGCSRPKYPSVYTEVSCYSDWIYRVLYNIRPY</sequence>
<keyword evidence="1" id="KW-0768">Sushi</keyword>
<dbReference type="Proteomes" id="UP001558652">
    <property type="component" value="Unassembled WGS sequence"/>
</dbReference>
<keyword evidence="2 10" id="KW-0645">Protease</keyword>
<accession>A0ABD0Z6S1</accession>
<keyword evidence="13" id="KW-1185">Reference proteome</keyword>
<dbReference type="InterPro" id="IPR009003">
    <property type="entry name" value="Peptidase_S1_PA"/>
</dbReference>